<keyword evidence="4 9" id="KW-1133">Transmembrane helix</keyword>
<dbReference type="InterPro" id="IPR051617">
    <property type="entry name" value="UNC-93-like_regulator"/>
</dbReference>
<feature type="transmembrane region" description="Helical" evidence="9">
    <location>
        <begin position="336"/>
        <end position="354"/>
    </location>
</feature>
<keyword evidence="3 9" id="KW-0812">Transmembrane</keyword>
<dbReference type="GO" id="GO:0016020">
    <property type="term" value="C:membrane"/>
    <property type="evidence" value="ECO:0007669"/>
    <property type="project" value="UniProtKB-SubCell"/>
</dbReference>
<dbReference type="Pfam" id="PF05978">
    <property type="entry name" value="UNC-93"/>
    <property type="match status" value="1"/>
</dbReference>
<dbReference type="Proteomes" id="UP000046393">
    <property type="component" value="Unplaced"/>
</dbReference>
<keyword evidence="10" id="KW-1185">Reference proteome</keyword>
<reference evidence="11" key="1">
    <citation type="submission" date="2017-02" db="UniProtKB">
        <authorList>
            <consortium name="WormBaseParasite"/>
        </authorList>
    </citation>
    <scope>IDENTIFICATION</scope>
</reference>
<dbReference type="Gene3D" id="1.20.1250.20">
    <property type="entry name" value="MFS general substrate transporter like domains"/>
    <property type="match status" value="2"/>
</dbReference>
<dbReference type="PANTHER" id="PTHR23294">
    <property type="entry name" value="ET TRANSLATION PRODUCT-RELATED"/>
    <property type="match status" value="1"/>
</dbReference>
<dbReference type="STRING" id="451379.A0A0N5AB91"/>
<feature type="transmembrane region" description="Helical" evidence="9">
    <location>
        <begin position="79"/>
        <end position="97"/>
    </location>
</feature>
<dbReference type="SUPFAM" id="SSF103473">
    <property type="entry name" value="MFS general substrate transporter"/>
    <property type="match status" value="1"/>
</dbReference>
<dbReference type="AlphaFoldDB" id="A0A0N5AB91"/>
<evidence type="ECO:0000256" key="6">
    <source>
        <dbReference type="ARBA" id="ARBA00023180"/>
    </source>
</evidence>
<keyword evidence="5 9" id="KW-0472">Membrane</keyword>
<feature type="transmembrane region" description="Helical" evidence="9">
    <location>
        <begin position="51"/>
        <end position="72"/>
    </location>
</feature>
<feature type="transmembrane region" description="Helical" evidence="9">
    <location>
        <begin position="140"/>
        <end position="163"/>
    </location>
</feature>
<evidence type="ECO:0000256" key="8">
    <source>
        <dbReference type="ARBA" id="ARBA00041910"/>
    </source>
</evidence>
<organism evidence="10 11">
    <name type="scientific">Syphacia muris</name>
    <dbReference type="NCBI Taxonomy" id="451379"/>
    <lineage>
        <taxon>Eukaryota</taxon>
        <taxon>Metazoa</taxon>
        <taxon>Ecdysozoa</taxon>
        <taxon>Nematoda</taxon>
        <taxon>Chromadorea</taxon>
        <taxon>Rhabditida</taxon>
        <taxon>Spirurina</taxon>
        <taxon>Oxyuridomorpha</taxon>
        <taxon>Oxyuroidea</taxon>
        <taxon>Oxyuridae</taxon>
        <taxon>Syphacia</taxon>
    </lineage>
</organism>
<dbReference type="InterPro" id="IPR010291">
    <property type="entry name" value="Ion_channel_UNC-93"/>
</dbReference>
<sequence>MFRSSSKARNVVHLGLGFICVFFAFNSQGFIEETVIDNASKSGNINKHAGYYSLAIIYAFSMATNIMVAPLVDMLGPRWSMFGGGFMYTLFQIGMLFLNETYLYVSSALLGIGSAFIWTGQGKYLSLNTTKRTAGRNSGLLWGMLQTSLVGGGIFLFAIFSGSNSNNIDKKQRQIIYGVFSAVSLIGNILLLLLPMPEPNEDDDENASELPKQKLSQFEVITGAFRLLITPHMILLVVAFIYTGLELSYWSGVYSTAISRTKNFHFNTHKIVALNAICQGVGQIVGGLCFGIFGDKFRRFGRHPIVITGYLAHLICYALSFINLPFGTTIRDDYDAYIHPSIALALIVGVLLGFGDAAWNTQMYSLLIGIYSDRIAQAFSIMKFFQAAAACGAFFYTSAITLQWILLILLITSTIGLCCFTYVELSTRRQSQIDSAKNEAS</sequence>
<dbReference type="InterPro" id="IPR036259">
    <property type="entry name" value="MFS_trans_sf"/>
</dbReference>
<feature type="transmembrane region" description="Helical" evidence="9">
    <location>
        <begin position="103"/>
        <end position="120"/>
    </location>
</feature>
<comment type="similarity">
    <text evidence="2">Belongs to the unc-93 family.</text>
</comment>
<name>A0A0N5AB91_9BILA</name>
<evidence type="ECO:0000256" key="2">
    <source>
        <dbReference type="ARBA" id="ARBA00009172"/>
    </source>
</evidence>
<evidence type="ECO:0000313" key="10">
    <source>
        <dbReference type="Proteomes" id="UP000046393"/>
    </source>
</evidence>
<feature type="transmembrane region" description="Helical" evidence="9">
    <location>
        <begin position="305"/>
        <end position="324"/>
    </location>
</feature>
<evidence type="ECO:0000256" key="4">
    <source>
        <dbReference type="ARBA" id="ARBA00022989"/>
    </source>
</evidence>
<proteinExistence type="inferred from homology"/>
<evidence type="ECO:0000313" key="11">
    <source>
        <dbReference type="WBParaSite" id="SMUV_0000141701-mRNA-1"/>
    </source>
</evidence>
<evidence type="ECO:0000256" key="9">
    <source>
        <dbReference type="SAM" id="Phobius"/>
    </source>
</evidence>
<feature type="transmembrane region" description="Helical" evidence="9">
    <location>
        <begin position="402"/>
        <end position="423"/>
    </location>
</feature>
<evidence type="ECO:0000256" key="3">
    <source>
        <dbReference type="ARBA" id="ARBA00022692"/>
    </source>
</evidence>
<dbReference type="WBParaSite" id="SMUV_0000141701-mRNA-1">
    <property type="protein sequence ID" value="SMUV_0000141701-mRNA-1"/>
    <property type="gene ID" value="SMUV_0000141701"/>
</dbReference>
<evidence type="ECO:0000256" key="7">
    <source>
        <dbReference type="ARBA" id="ARBA00040302"/>
    </source>
</evidence>
<feature type="transmembrane region" description="Helical" evidence="9">
    <location>
        <begin position="271"/>
        <end position="293"/>
    </location>
</feature>
<comment type="subcellular location">
    <subcellularLocation>
        <location evidence="1">Membrane</location>
        <topology evidence="1">Multi-pass membrane protein</topology>
    </subcellularLocation>
</comment>
<dbReference type="PANTHER" id="PTHR23294:SF0">
    <property type="entry name" value="UNC93-LIKE PROTEIN MFSD11"/>
    <property type="match status" value="1"/>
</dbReference>
<evidence type="ECO:0000256" key="5">
    <source>
        <dbReference type="ARBA" id="ARBA00023136"/>
    </source>
</evidence>
<protein>
    <recommendedName>
        <fullName evidence="7">UNC93-like protein MFSD11</fullName>
    </recommendedName>
    <alternativeName>
        <fullName evidence="8">Major facilitator superfamily domain-containing protein 11</fullName>
    </alternativeName>
</protein>
<keyword evidence="6" id="KW-0325">Glycoprotein</keyword>
<accession>A0A0N5AB91</accession>
<feature type="transmembrane region" description="Helical" evidence="9">
    <location>
        <begin position="224"/>
        <end position="245"/>
    </location>
</feature>
<feature type="transmembrane region" description="Helical" evidence="9">
    <location>
        <begin position="175"/>
        <end position="194"/>
    </location>
</feature>
<evidence type="ECO:0000256" key="1">
    <source>
        <dbReference type="ARBA" id="ARBA00004141"/>
    </source>
</evidence>